<reference evidence="2 3" key="1">
    <citation type="submission" date="2021-04" db="EMBL/GenBank/DDBJ databases">
        <authorList>
            <person name="Ivanova A."/>
        </authorList>
    </citation>
    <scope>NUCLEOTIDE SEQUENCE [LARGE SCALE GENOMIC DNA]</scope>
    <source>
        <strain evidence="2 3">G18</strain>
    </source>
</reference>
<organism evidence="2 3">
    <name type="scientific">Gemmata palustris</name>
    <dbReference type="NCBI Taxonomy" id="2822762"/>
    <lineage>
        <taxon>Bacteria</taxon>
        <taxon>Pseudomonadati</taxon>
        <taxon>Planctomycetota</taxon>
        <taxon>Planctomycetia</taxon>
        <taxon>Gemmatales</taxon>
        <taxon>Gemmataceae</taxon>
        <taxon>Gemmata</taxon>
    </lineage>
</organism>
<evidence type="ECO:0000313" key="2">
    <source>
        <dbReference type="EMBL" id="MBP3954923.1"/>
    </source>
</evidence>
<dbReference type="EMBL" id="JAGKQQ010000001">
    <property type="protein sequence ID" value="MBP3954923.1"/>
    <property type="molecule type" value="Genomic_DNA"/>
</dbReference>
<feature type="region of interest" description="Disordered" evidence="1">
    <location>
        <begin position="90"/>
        <end position="116"/>
    </location>
</feature>
<comment type="caution">
    <text evidence="2">The sequence shown here is derived from an EMBL/GenBank/DDBJ whole genome shotgun (WGS) entry which is preliminary data.</text>
</comment>
<evidence type="ECO:0000313" key="3">
    <source>
        <dbReference type="Proteomes" id="UP000676565"/>
    </source>
</evidence>
<proteinExistence type="predicted"/>
<dbReference type="RefSeq" id="WP_210653031.1">
    <property type="nucleotide sequence ID" value="NZ_JAGKQQ010000001.1"/>
</dbReference>
<accession>A0ABS5BML5</accession>
<protein>
    <recommendedName>
        <fullName evidence="4">SbsA Ig-like domain-containing protein</fullName>
    </recommendedName>
</protein>
<gene>
    <name evidence="2" type="ORF">J8F10_06465</name>
</gene>
<evidence type="ECO:0000256" key="1">
    <source>
        <dbReference type="SAM" id="MobiDB-lite"/>
    </source>
</evidence>
<name>A0ABS5BML5_9BACT</name>
<sequence>MATYVELPEGTASTAADGIRLYTRVFRVYGLAPDSRAEFGIATIPILRFSAFPSDSGALAVGVSSAPVNSELGIFDVTYSYTSHPWDSGTAADVETGGAGGSPLEPGQSDPSVQPNPLLRPPTIKFSSNSTEVPFVLDYDPSGAKKVANSCHVPFEGETRTQYTSIITISFNRNVTDISAKQQMYLGTCNDASFVLAPLFGAYPAYTLRVNAFSGTIQYEEGAWFTACEVEFEYNPATWTRKLLDVGYTFKAVGEFDVLGRQVYRKFLDQATGAPLDTVKFLNGGGLPLADGFPPYQLEFYPHPSQDFSTIFS</sequence>
<keyword evidence="3" id="KW-1185">Reference proteome</keyword>
<dbReference type="Proteomes" id="UP000676565">
    <property type="component" value="Unassembled WGS sequence"/>
</dbReference>
<evidence type="ECO:0008006" key="4">
    <source>
        <dbReference type="Google" id="ProtNLM"/>
    </source>
</evidence>